<dbReference type="EMBL" id="NCKW01001866">
    <property type="protein sequence ID" value="POM78956.1"/>
    <property type="molecule type" value="Genomic_DNA"/>
</dbReference>
<gene>
    <name evidence="1" type="ORF">PHPALM_3454</name>
</gene>
<proteinExistence type="predicted"/>
<organism evidence="1 2">
    <name type="scientific">Phytophthora palmivora</name>
    <dbReference type="NCBI Taxonomy" id="4796"/>
    <lineage>
        <taxon>Eukaryota</taxon>
        <taxon>Sar</taxon>
        <taxon>Stramenopiles</taxon>
        <taxon>Oomycota</taxon>
        <taxon>Peronosporomycetes</taxon>
        <taxon>Peronosporales</taxon>
        <taxon>Peronosporaceae</taxon>
        <taxon>Phytophthora</taxon>
    </lineage>
</organism>
<reference evidence="1 2" key="1">
    <citation type="journal article" date="2017" name="Genome Biol. Evol.">
        <title>Phytophthora megakarya and P. palmivora, closely related causal agents of cacao black pod rot, underwent increases in genome sizes and gene numbers by different mechanisms.</title>
        <authorList>
            <person name="Ali S.S."/>
            <person name="Shao J."/>
            <person name="Lary D.J."/>
            <person name="Kronmiller B."/>
            <person name="Shen D."/>
            <person name="Strem M.D."/>
            <person name="Amoako-Attah I."/>
            <person name="Akrofi A.Y."/>
            <person name="Begoude B.A."/>
            <person name="Ten Hoopen G.M."/>
            <person name="Coulibaly K."/>
            <person name="Kebe B.I."/>
            <person name="Melnick R.L."/>
            <person name="Guiltinan M.J."/>
            <person name="Tyler B.M."/>
            <person name="Meinhardt L.W."/>
            <person name="Bailey B.A."/>
        </authorList>
    </citation>
    <scope>NUCLEOTIDE SEQUENCE [LARGE SCALE GENOMIC DNA]</scope>
    <source>
        <strain evidence="2">sbr112.9</strain>
    </source>
</reference>
<sequence>MTDKQSDDRDIHLANAEFAVNSTVNSSTKLAPFEADLGYVSLDPLQLAAELLEAVPVNRCGTEFHEQQAAILLRCREALAESHERMSDVYDRNHVEQVFNVGDRVYLSTKHLAQSALDYPIRPRVGPYTVVRKVHNPSYAFNNQAGNKLHPVFNTGSLKPYKEPSQLSKPNNVILTNGSVGQLVQRLFGKRCYKKLNFLWSGG</sequence>
<keyword evidence="2" id="KW-1185">Reference proteome</keyword>
<protein>
    <submittedName>
        <fullName evidence="1">Uncharacterized protein</fullName>
    </submittedName>
</protein>
<evidence type="ECO:0000313" key="2">
    <source>
        <dbReference type="Proteomes" id="UP000237271"/>
    </source>
</evidence>
<evidence type="ECO:0000313" key="1">
    <source>
        <dbReference type="EMBL" id="POM78956.1"/>
    </source>
</evidence>
<accession>A0A2P4YME5</accession>
<name>A0A2P4YME5_9STRA</name>
<dbReference type="OrthoDB" id="102286at2759"/>
<comment type="caution">
    <text evidence="1">The sequence shown here is derived from an EMBL/GenBank/DDBJ whole genome shotgun (WGS) entry which is preliminary data.</text>
</comment>
<dbReference type="Proteomes" id="UP000237271">
    <property type="component" value="Unassembled WGS sequence"/>
</dbReference>
<dbReference type="AlphaFoldDB" id="A0A2P4YME5"/>